<dbReference type="Gene3D" id="1.20.1740.10">
    <property type="entry name" value="Amino acid/polyamine transporter I"/>
    <property type="match status" value="1"/>
</dbReference>
<dbReference type="Proteomes" id="UP001331761">
    <property type="component" value="Unassembled WGS sequence"/>
</dbReference>
<evidence type="ECO:0008006" key="4">
    <source>
        <dbReference type="Google" id="ProtNLM"/>
    </source>
</evidence>
<dbReference type="AlphaFoldDB" id="A0AAN8FQG1"/>
<evidence type="ECO:0000313" key="2">
    <source>
        <dbReference type="EMBL" id="KAK5974395.1"/>
    </source>
</evidence>
<feature type="transmembrane region" description="Helical" evidence="1">
    <location>
        <begin position="75"/>
        <end position="93"/>
    </location>
</feature>
<reference evidence="2 3" key="1">
    <citation type="submission" date="2019-10" db="EMBL/GenBank/DDBJ databases">
        <title>Assembly and Annotation for the nematode Trichostrongylus colubriformis.</title>
        <authorList>
            <person name="Martin J."/>
        </authorList>
    </citation>
    <scope>NUCLEOTIDE SEQUENCE [LARGE SCALE GENOMIC DNA]</scope>
    <source>
        <strain evidence="2">G859</strain>
        <tissue evidence="2">Whole worm</tissue>
    </source>
</reference>
<evidence type="ECO:0000256" key="1">
    <source>
        <dbReference type="SAM" id="Phobius"/>
    </source>
</evidence>
<keyword evidence="1" id="KW-0472">Membrane</keyword>
<feature type="transmembrane region" description="Helical" evidence="1">
    <location>
        <begin position="32"/>
        <end position="54"/>
    </location>
</feature>
<sequence>MIFSLSTDVSKLSPKALVPELFSVLNISAAKYMLTVASVCGLSGAVLSSFLPGSRIVNALSTDRLLPLPADMTRRPVMSVFIFFILVSFGLLINRDVLLHLALLTTPLKMIAT</sequence>
<name>A0AAN8FQG1_TRICO</name>
<comment type="caution">
    <text evidence="2">The sequence shown here is derived from an EMBL/GenBank/DDBJ whole genome shotgun (WGS) entry which is preliminary data.</text>
</comment>
<organism evidence="2 3">
    <name type="scientific">Trichostrongylus colubriformis</name>
    <name type="common">Black scour worm</name>
    <dbReference type="NCBI Taxonomy" id="6319"/>
    <lineage>
        <taxon>Eukaryota</taxon>
        <taxon>Metazoa</taxon>
        <taxon>Ecdysozoa</taxon>
        <taxon>Nematoda</taxon>
        <taxon>Chromadorea</taxon>
        <taxon>Rhabditida</taxon>
        <taxon>Rhabditina</taxon>
        <taxon>Rhabditomorpha</taxon>
        <taxon>Strongyloidea</taxon>
        <taxon>Trichostrongylidae</taxon>
        <taxon>Trichostrongylus</taxon>
    </lineage>
</organism>
<gene>
    <name evidence="2" type="ORF">GCK32_017914</name>
</gene>
<keyword evidence="1" id="KW-0812">Transmembrane</keyword>
<feature type="non-terminal residue" evidence="2">
    <location>
        <position position="113"/>
    </location>
</feature>
<keyword evidence="1" id="KW-1133">Transmembrane helix</keyword>
<accession>A0AAN8FQG1</accession>
<proteinExistence type="predicted"/>
<protein>
    <recommendedName>
        <fullName evidence="4">Amino acid permease/ SLC12A domain-containing protein</fullName>
    </recommendedName>
</protein>
<keyword evidence="3" id="KW-1185">Reference proteome</keyword>
<dbReference type="EMBL" id="WIXE01014304">
    <property type="protein sequence ID" value="KAK5974395.1"/>
    <property type="molecule type" value="Genomic_DNA"/>
</dbReference>
<evidence type="ECO:0000313" key="3">
    <source>
        <dbReference type="Proteomes" id="UP001331761"/>
    </source>
</evidence>